<dbReference type="EC" id="2.1.1.334" evidence="6"/>
<evidence type="ECO:0000256" key="4">
    <source>
        <dbReference type="ARBA" id="ARBA00023136"/>
    </source>
</evidence>
<gene>
    <name evidence="6" type="ORF">ACFOW3_22390</name>
</gene>
<keyword evidence="7" id="KW-1185">Reference proteome</keyword>
<keyword evidence="2 5" id="KW-0812">Transmembrane</keyword>
<dbReference type="EMBL" id="JBHSAJ010000066">
    <property type="protein sequence ID" value="MFC3937380.1"/>
    <property type="molecule type" value="Genomic_DNA"/>
</dbReference>
<accession>A0ABV8DFS7</accession>
<dbReference type="PANTHER" id="PTHR43847">
    <property type="entry name" value="BLL3993 PROTEIN"/>
    <property type="match status" value="1"/>
</dbReference>
<dbReference type="EC" id="2.1.1.100" evidence="6"/>
<evidence type="ECO:0000256" key="1">
    <source>
        <dbReference type="ARBA" id="ARBA00004127"/>
    </source>
</evidence>
<organism evidence="6 7">
    <name type="scientific">Acidovorax facilis</name>
    <dbReference type="NCBI Taxonomy" id="12917"/>
    <lineage>
        <taxon>Bacteria</taxon>
        <taxon>Pseudomonadati</taxon>
        <taxon>Pseudomonadota</taxon>
        <taxon>Betaproteobacteria</taxon>
        <taxon>Burkholderiales</taxon>
        <taxon>Comamonadaceae</taxon>
        <taxon>Acidovorax</taxon>
    </lineage>
</organism>
<name>A0ABV8DFS7_9BURK</name>
<dbReference type="PANTHER" id="PTHR43847:SF1">
    <property type="entry name" value="BLL3993 PROTEIN"/>
    <property type="match status" value="1"/>
</dbReference>
<dbReference type="GO" id="GO:0004671">
    <property type="term" value="F:protein C-terminal S-isoprenylcysteine carboxyl O-methyltransferase activity"/>
    <property type="evidence" value="ECO:0007669"/>
    <property type="project" value="UniProtKB-EC"/>
</dbReference>
<comment type="subcellular location">
    <subcellularLocation>
        <location evidence="1">Endomembrane system</location>
        <topology evidence="1">Multi-pass membrane protein</topology>
    </subcellularLocation>
</comment>
<dbReference type="RefSeq" id="WP_055398341.1">
    <property type="nucleotide sequence ID" value="NZ_CP192460.1"/>
</dbReference>
<dbReference type="Proteomes" id="UP001595693">
    <property type="component" value="Unassembled WGS sequence"/>
</dbReference>
<keyword evidence="6" id="KW-0489">Methyltransferase</keyword>
<dbReference type="GO" id="GO:0032259">
    <property type="term" value="P:methylation"/>
    <property type="evidence" value="ECO:0007669"/>
    <property type="project" value="UniProtKB-KW"/>
</dbReference>
<protein>
    <submittedName>
        <fullName evidence="6">Methyltransferase family protein</fullName>
        <ecNumber evidence="6">2.1.1.100</ecNumber>
        <ecNumber evidence="6">2.1.1.334</ecNumber>
    </submittedName>
</protein>
<proteinExistence type="predicted"/>
<reference evidence="7" key="1">
    <citation type="journal article" date="2019" name="Int. J. Syst. Evol. Microbiol.">
        <title>The Global Catalogue of Microorganisms (GCM) 10K type strain sequencing project: providing services to taxonomists for standard genome sequencing and annotation.</title>
        <authorList>
            <consortium name="The Broad Institute Genomics Platform"/>
            <consortium name="The Broad Institute Genome Sequencing Center for Infectious Disease"/>
            <person name="Wu L."/>
            <person name="Ma J."/>
        </authorList>
    </citation>
    <scope>NUCLEOTIDE SEQUENCE [LARGE SCALE GENOMIC DNA]</scope>
    <source>
        <strain evidence="7">CCUG 2113</strain>
    </source>
</reference>
<feature type="transmembrane region" description="Helical" evidence="5">
    <location>
        <begin position="37"/>
        <end position="57"/>
    </location>
</feature>
<comment type="caution">
    <text evidence="6">The sequence shown here is derived from an EMBL/GenBank/DDBJ whole genome shotgun (WGS) entry which is preliminary data.</text>
</comment>
<dbReference type="InterPro" id="IPR007318">
    <property type="entry name" value="Phopholipid_MeTrfase"/>
</dbReference>
<evidence type="ECO:0000256" key="3">
    <source>
        <dbReference type="ARBA" id="ARBA00022989"/>
    </source>
</evidence>
<evidence type="ECO:0000256" key="5">
    <source>
        <dbReference type="SAM" id="Phobius"/>
    </source>
</evidence>
<keyword evidence="4 5" id="KW-0472">Membrane</keyword>
<feature type="transmembrane region" description="Helical" evidence="5">
    <location>
        <begin position="88"/>
        <end position="104"/>
    </location>
</feature>
<keyword evidence="3 5" id="KW-1133">Transmembrane helix</keyword>
<dbReference type="Pfam" id="PF04191">
    <property type="entry name" value="PEMT"/>
    <property type="match status" value="1"/>
</dbReference>
<dbReference type="InterPro" id="IPR052527">
    <property type="entry name" value="Metal_cation-efflux_comp"/>
</dbReference>
<evidence type="ECO:0000256" key="2">
    <source>
        <dbReference type="ARBA" id="ARBA00022692"/>
    </source>
</evidence>
<feature type="transmembrane region" description="Helical" evidence="5">
    <location>
        <begin position="5"/>
        <end position="25"/>
    </location>
</feature>
<dbReference type="Gene3D" id="1.20.120.1630">
    <property type="match status" value="1"/>
</dbReference>
<sequence>MQRLLLPPVVWFASVGAMVILQRIWPVAVLPADGRVLAWWAGGVLVLAGLVVAQWHARLFRRIGTNINTFGEPGTLTTAGLFAHTRNPMYLGMLLALAGVALALGTLSPWLLVLQFFVLAQCWYIPLEERKLAARFGRQYADYCRDVRRWI</sequence>
<evidence type="ECO:0000313" key="6">
    <source>
        <dbReference type="EMBL" id="MFC3937380.1"/>
    </source>
</evidence>
<keyword evidence="6" id="KW-0808">Transferase</keyword>
<evidence type="ECO:0000313" key="7">
    <source>
        <dbReference type="Proteomes" id="UP001595693"/>
    </source>
</evidence>